<proteinExistence type="inferred from homology"/>
<feature type="transmembrane region" description="Helical" evidence="9">
    <location>
        <begin position="50"/>
        <end position="71"/>
    </location>
</feature>
<gene>
    <name evidence="10" type="ORF">A3J04_01595</name>
</gene>
<evidence type="ECO:0000313" key="10">
    <source>
        <dbReference type="EMBL" id="OGZ55533.1"/>
    </source>
</evidence>
<dbReference type="GO" id="GO:0015450">
    <property type="term" value="F:protein-transporting ATPase activity"/>
    <property type="evidence" value="ECO:0007669"/>
    <property type="project" value="UniProtKB-UniRule"/>
</dbReference>
<evidence type="ECO:0000313" key="11">
    <source>
        <dbReference type="Proteomes" id="UP000177954"/>
    </source>
</evidence>
<evidence type="ECO:0000256" key="9">
    <source>
        <dbReference type="RuleBase" id="RU365087"/>
    </source>
</evidence>
<dbReference type="AlphaFoldDB" id="A0A1G2GZA3"/>
<comment type="subcellular location">
    <subcellularLocation>
        <location evidence="9">Cell membrane</location>
        <topology evidence="9">Multi-pass membrane protein</topology>
    </subcellularLocation>
    <subcellularLocation>
        <location evidence="1">Membrane</location>
        <topology evidence="1">Multi-pass membrane protein</topology>
    </subcellularLocation>
</comment>
<comment type="caution">
    <text evidence="9">Lacks conserved residue(s) required for the propagation of feature annotation.</text>
</comment>
<keyword evidence="3 9" id="KW-0813">Transport</keyword>
<keyword evidence="8 9" id="KW-0472">Membrane</keyword>
<dbReference type="Proteomes" id="UP000177954">
    <property type="component" value="Unassembled WGS sequence"/>
</dbReference>
<dbReference type="GO" id="GO:0009306">
    <property type="term" value="P:protein secretion"/>
    <property type="evidence" value="ECO:0007669"/>
    <property type="project" value="UniProtKB-UniRule"/>
</dbReference>
<protein>
    <recommendedName>
        <fullName evidence="9">Protein-export membrane protein SecG</fullName>
    </recommendedName>
</protein>
<organism evidence="10 11">
    <name type="scientific">Candidatus Ryanbacteria bacterium RIFCSPLOWO2_02_FULL_47_14</name>
    <dbReference type="NCBI Taxonomy" id="1802129"/>
    <lineage>
        <taxon>Bacteria</taxon>
        <taxon>Candidatus Ryaniibacteriota</taxon>
    </lineage>
</organism>
<dbReference type="Pfam" id="PF03840">
    <property type="entry name" value="SecG"/>
    <property type="match status" value="1"/>
</dbReference>
<dbReference type="GO" id="GO:0005886">
    <property type="term" value="C:plasma membrane"/>
    <property type="evidence" value="ECO:0007669"/>
    <property type="project" value="UniProtKB-SubCell"/>
</dbReference>
<evidence type="ECO:0000256" key="1">
    <source>
        <dbReference type="ARBA" id="ARBA00004141"/>
    </source>
</evidence>
<evidence type="ECO:0000256" key="3">
    <source>
        <dbReference type="ARBA" id="ARBA00022448"/>
    </source>
</evidence>
<reference evidence="10 11" key="1">
    <citation type="journal article" date="2016" name="Nat. Commun.">
        <title>Thousands of microbial genomes shed light on interconnected biogeochemical processes in an aquifer system.</title>
        <authorList>
            <person name="Anantharaman K."/>
            <person name="Brown C.T."/>
            <person name="Hug L.A."/>
            <person name="Sharon I."/>
            <person name="Castelle C.J."/>
            <person name="Probst A.J."/>
            <person name="Thomas B.C."/>
            <person name="Singh A."/>
            <person name="Wilkins M.J."/>
            <person name="Karaoz U."/>
            <person name="Brodie E.L."/>
            <person name="Williams K.H."/>
            <person name="Hubbard S.S."/>
            <person name="Banfield J.F."/>
        </authorList>
    </citation>
    <scope>NUCLEOTIDE SEQUENCE [LARGE SCALE GENOMIC DNA]</scope>
</reference>
<keyword evidence="9" id="KW-1003">Cell membrane</keyword>
<evidence type="ECO:0000256" key="7">
    <source>
        <dbReference type="ARBA" id="ARBA00023010"/>
    </source>
</evidence>
<sequence>MQNLLPFIQIGLSIVLIGAILMQQRGASLGGSFGGDSASYTSRRGIEKTFFTVTIIVGVLYFASAMAALLLR</sequence>
<dbReference type="InterPro" id="IPR004692">
    <property type="entry name" value="SecG"/>
</dbReference>
<dbReference type="STRING" id="1802129.A3J04_01595"/>
<comment type="similarity">
    <text evidence="2 9">Belongs to the SecG family.</text>
</comment>
<comment type="caution">
    <text evidence="10">The sequence shown here is derived from an EMBL/GenBank/DDBJ whole genome shotgun (WGS) entry which is preliminary data.</text>
</comment>
<evidence type="ECO:0000256" key="8">
    <source>
        <dbReference type="ARBA" id="ARBA00023136"/>
    </source>
</evidence>
<dbReference type="EMBL" id="MHNZ01000032">
    <property type="protein sequence ID" value="OGZ55533.1"/>
    <property type="molecule type" value="Genomic_DNA"/>
</dbReference>
<keyword evidence="5 9" id="KW-0653">Protein transport</keyword>
<name>A0A1G2GZA3_9BACT</name>
<keyword evidence="7 9" id="KW-0811">Translocation</keyword>
<keyword evidence="6 9" id="KW-1133">Transmembrane helix</keyword>
<evidence type="ECO:0000256" key="5">
    <source>
        <dbReference type="ARBA" id="ARBA00022927"/>
    </source>
</evidence>
<evidence type="ECO:0000256" key="6">
    <source>
        <dbReference type="ARBA" id="ARBA00022989"/>
    </source>
</evidence>
<evidence type="ECO:0000256" key="2">
    <source>
        <dbReference type="ARBA" id="ARBA00008445"/>
    </source>
</evidence>
<keyword evidence="4 9" id="KW-0812">Transmembrane</keyword>
<evidence type="ECO:0000256" key="4">
    <source>
        <dbReference type="ARBA" id="ARBA00022692"/>
    </source>
</evidence>
<dbReference type="NCBIfam" id="TIGR00810">
    <property type="entry name" value="secG"/>
    <property type="match status" value="1"/>
</dbReference>
<comment type="function">
    <text evidence="9">Involved in protein export. Participates in an early event of protein translocation.</text>
</comment>
<accession>A0A1G2GZA3</accession>